<dbReference type="InterPro" id="IPR019808">
    <property type="entry name" value="Histidine_triad_CS"/>
</dbReference>
<dbReference type="RefSeq" id="WP_379955911.1">
    <property type="nucleotide sequence ID" value="NZ_JAUYVI010000004.1"/>
</dbReference>
<dbReference type="InterPro" id="IPR036265">
    <property type="entry name" value="HIT-like_sf"/>
</dbReference>
<feature type="domain" description="HIT" evidence="2">
    <location>
        <begin position="8"/>
        <end position="118"/>
    </location>
</feature>
<sequence length="120" mass="13145">MSYDMNNIFAKIIRGEIPSDKVYEDAHVLAFKDIRPQAKVHVLIIPKGPYISSQDFSEKASDVEIVAFNRAIAKVAKAAGVAVTGYRVIANTGPDGRPEVPHYHVHILGGQNMGRMVSLD</sequence>
<keyword evidence="4" id="KW-1185">Reference proteome</keyword>
<dbReference type="Pfam" id="PF01230">
    <property type="entry name" value="HIT"/>
    <property type="match status" value="1"/>
</dbReference>
<dbReference type="SUPFAM" id="SSF54197">
    <property type="entry name" value="HIT-like"/>
    <property type="match status" value="1"/>
</dbReference>
<protein>
    <submittedName>
        <fullName evidence="3">HIT domain-containing protein</fullName>
    </submittedName>
</protein>
<reference evidence="4" key="1">
    <citation type="submission" date="2023-08" db="EMBL/GenBank/DDBJ databases">
        <title>Rhodospirillaceae gen. nov., a novel taxon isolated from the Yangtze River Yuezi River estuary sludge.</title>
        <authorList>
            <person name="Ruan L."/>
        </authorList>
    </citation>
    <scope>NUCLEOTIDE SEQUENCE [LARGE SCALE GENOMIC DNA]</scope>
    <source>
        <strain evidence="4">R-7</strain>
    </source>
</reference>
<evidence type="ECO:0000259" key="2">
    <source>
        <dbReference type="PROSITE" id="PS51084"/>
    </source>
</evidence>
<dbReference type="Proteomes" id="UP001230156">
    <property type="component" value="Unassembled WGS sequence"/>
</dbReference>
<dbReference type="PRINTS" id="PR00332">
    <property type="entry name" value="HISTRIAD"/>
</dbReference>
<evidence type="ECO:0000313" key="4">
    <source>
        <dbReference type="Proteomes" id="UP001230156"/>
    </source>
</evidence>
<dbReference type="InterPro" id="IPR001310">
    <property type="entry name" value="Histidine_triad_HIT"/>
</dbReference>
<dbReference type="PROSITE" id="PS51084">
    <property type="entry name" value="HIT_2"/>
    <property type="match status" value="1"/>
</dbReference>
<dbReference type="PROSITE" id="PS00892">
    <property type="entry name" value="HIT_1"/>
    <property type="match status" value="1"/>
</dbReference>
<dbReference type="Gene3D" id="3.30.428.10">
    <property type="entry name" value="HIT-like"/>
    <property type="match status" value="1"/>
</dbReference>
<accession>A0ABU0YMQ6</accession>
<dbReference type="InterPro" id="IPR011146">
    <property type="entry name" value="HIT-like"/>
</dbReference>
<feature type="short sequence motif" description="Histidine triad motif" evidence="1">
    <location>
        <begin position="102"/>
        <end position="106"/>
    </location>
</feature>
<name>A0ABU0YMQ6_9PROT</name>
<dbReference type="PANTHER" id="PTHR23089">
    <property type="entry name" value="HISTIDINE TRIAD HIT PROTEIN"/>
    <property type="match status" value="1"/>
</dbReference>
<organism evidence="3 4">
    <name type="scientific">Dongia sedimenti</name>
    <dbReference type="NCBI Taxonomy" id="3064282"/>
    <lineage>
        <taxon>Bacteria</taxon>
        <taxon>Pseudomonadati</taxon>
        <taxon>Pseudomonadota</taxon>
        <taxon>Alphaproteobacteria</taxon>
        <taxon>Rhodospirillales</taxon>
        <taxon>Dongiaceae</taxon>
        <taxon>Dongia</taxon>
    </lineage>
</organism>
<dbReference type="EMBL" id="JAUYVI010000004">
    <property type="protein sequence ID" value="MDQ7248430.1"/>
    <property type="molecule type" value="Genomic_DNA"/>
</dbReference>
<comment type="caution">
    <text evidence="3">The sequence shown here is derived from an EMBL/GenBank/DDBJ whole genome shotgun (WGS) entry which is preliminary data.</text>
</comment>
<evidence type="ECO:0000256" key="1">
    <source>
        <dbReference type="PROSITE-ProRule" id="PRU00464"/>
    </source>
</evidence>
<evidence type="ECO:0000313" key="3">
    <source>
        <dbReference type="EMBL" id="MDQ7248430.1"/>
    </source>
</evidence>
<proteinExistence type="predicted"/>
<gene>
    <name evidence="3" type="ORF">Q8A70_12170</name>
</gene>